<name>A0A853A4L5_9ACTN</name>
<sequence length="780" mass="80619">MTRTATTAVAAAVTATLLAAPATAGPSATGPSATGPSAAGPSAAGSAPTALPGVPAAGRPWFQRQATWPVHLQDGGAADAPEQTAAEISAATEDGRTVVYTDSPAGRIGLVDLRRVDAPRPLGTLDMGGEPTSVDVIGNRWALVAVNTSESFTRPSGVLRVVDLTTRTVVADHDLGGQPDSVDLSPDGRYAAIAVENERDEDAGDGGLPQAPGGWLAVLDVTGPSPDRWSVRRVALDGLAEIAPGDPEPEYVSVNARHQAVVTLQENNHIAVVDLPTGRVVRHFSAGTAHVTGVDTVTDGAVRPDGEVTAAREPDGVAWLDDHYVATADEGDWRGGSRTWTVFDTRTGTVVWDSGAELEDLAIRYGQYPEDRAGKKGVEPENIAVATFHGTRYAFVGLERANLVAVYDVDDPRRPRLVQGLPAGVAPEGLLPLPGRDALVVSAEEDSAEDAVRSSLTTYRWTRASLPNAAARNQAAPTIVSADGPGGAPVGFGALSGLTGLPGRGNGDTLVAVTDNAYAPTRLLTVDTTATPAVVTGEVPVTRDGAPASYDAEGVAARPEGGYWLASEGDGADTANLLVRLDAAGRVLQEVPLPADVAADATRYGFEGVTVLPNRSGGAAAQPEQVWVAVQRPWHGSATTMLARYTPSTGAWAYLAYPLETAPDGGWGGVSELTALDSDTLLVLERDNQRGAAAEVKRVYRVDLGDLRPAASPTDAPTVTKRLVDDLLPRLTAGGGTAHDKPEGMAVTADGQLLVAIDNDGLDDAPGESALLRLGPAPRR</sequence>
<keyword evidence="5" id="KW-1185">Reference proteome</keyword>
<feature type="compositionally biased region" description="Low complexity" evidence="1">
    <location>
        <begin position="22"/>
        <end position="53"/>
    </location>
</feature>
<protein>
    <recommendedName>
        <fullName evidence="3">Phytase-like domain-containing protein</fullName>
    </recommendedName>
</protein>
<evidence type="ECO:0000313" key="4">
    <source>
        <dbReference type="EMBL" id="NYI05641.1"/>
    </source>
</evidence>
<dbReference type="InterPro" id="IPR052956">
    <property type="entry name" value="Mesenchyme-surface_protein"/>
</dbReference>
<dbReference type="InterPro" id="IPR011047">
    <property type="entry name" value="Quinoprotein_ADH-like_sf"/>
</dbReference>
<dbReference type="InterPro" id="IPR015943">
    <property type="entry name" value="WD40/YVTN_repeat-like_dom_sf"/>
</dbReference>
<accession>A0A853A4L5</accession>
<gene>
    <name evidence="4" type="ORF">FHU37_002584</name>
</gene>
<dbReference type="EMBL" id="JACBZD010000001">
    <property type="protein sequence ID" value="NYI05641.1"/>
    <property type="molecule type" value="Genomic_DNA"/>
</dbReference>
<dbReference type="InterPro" id="IPR027372">
    <property type="entry name" value="Phytase-like_dom"/>
</dbReference>
<evidence type="ECO:0000256" key="2">
    <source>
        <dbReference type="SAM" id="SignalP"/>
    </source>
</evidence>
<dbReference type="PANTHER" id="PTHR46928:SF1">
    <property type="entry name" value="MESENCHYME-SPECIFIC CELL SURFACE GLYCOPROTEIN"/>
    <property type="match status" value="1"/>
</dbReference>
<dbReference type="Proteomes" id="UP000567795">
    <property type="component" value="Unassembled WGS sequence"/>
</dbReference>
<feature type="chain" id="PRO_5032500128" description="Phytase-like domain-containing protein" evidence="2">
    <location>
        <begin position="25"/>
        <end position="780"/>
    </location>
</feature>
<keyword evidence="2" id="KW-0732">Signal</keyword>
<dbReference type="InterPro" id="IPR011044">
    <property type="entry name" value="Quino_amine_DH_bsu"/>
</dbReference>
<evidence type="ECO:0000259" key="3">
    <source>
        <dbReference type="Pfam" id="PF13449"/>
    </source>
</evidence>
<reference evidence="4 5" key="1">
    <citation type="submission" date="2020-07" db="EMBL/GenBank/DDBJ databases">
        <title>Sequencing the genomes of 1000 actinobacteria strains.</title>
        <authorList>
            <person name="Klenk H.-P."/>
        </authorList>
    </citation>
    <scope>NUCLEOTIDE SEQUENCE [LARGE SCALE GENOMIC DNA]</scope>
    <source>
        <strain evidence="4 5">DSM 42178</strain>
    </source>
</reference>
<comment type="caution">
    <text evidence="4">The sequence shown here is derived from an EMBL/GenBank/DDBJ whole genome shotgun (WGS) entry which is preliminary data.</text>
</comment>
<dbReference type="SUPFAM" id="SSF50969">
    <property type="entry name" value="YVTN repeat-like/Quinoprotein amine dehydrogenase"/>
    <property type="match status" value="1"/>
</dbReference>
<feature type="domain" description="Phytase-like" evidence="3">
    <location>
        <begin position="491"/>
        <end position="760"/>
    </location>
</feature>
<feature type="region of interest" description="Disordered" evidence="1">
    <location>
        <begin position="22"/>
        <end position="57"/>
    </location>
</feature>
<evidence type="ECO:0000313" key="5">
    <source>
        <dbReference type="Proteomes" id="UP000567795"/>
    </source>
</evidence>
<dbReference type="AlphaFoldDB" id="A0A853A4L5"/>
<organism evidence="4 5">
    <name type="scientific">Allostreptomyces psammosilenae</name>
    <dbReference type="NCBI Taxonomy" id="1892865"/>
    <lineage>
        <taxon>Bacteria</taxon>
        <taxon>Bacillati</taxon>
        <taxon>Actinomycetota</taxon>
        <taxon>Actinomycetes</taxon>
        <taxon>Kitasatosporales</taxon>
        <taxon>Streptomycetaceae</taxon>
        <taxon>Allostreptomyces</taxon>
    </lineage>
</organism>
<proteinExistence type="predicted"/>
<dbReference type="Pfam" id="PF13449">
    <property type="entry name" value="Phytase-like"/>
    <property type="match status" value="1"/>
</dbReference>
<evidence type="ECO:0000256" key="1">
    <source>
        <dbReference type="SAM" id="MobiDB-lite"/>
    </source>
</evidence>
<dbReference type="Gene3D" id="2.130.10.10">
    <property type="entry name" value="YVTN repeat-like/Quinoprotein amine dehydrogenase"/>
    <property type="match status" value="2"/>
</dbReference>
<dbReference type="PANTHER" id="PTHR46928">
    <property type="entry name" value="MESENCHYME-SPECIFIC CELL SURFACE GLYCOPROTEIN"/>
    <property type="match status" value="1"/>
</dbReference>
<dbReference type="RefSeq" id="WP_312892586.1">
    <property type="nucleotide sequence ID" value="NZ_JACBZD010000001.1"/>
</dbReference>
<dbReference type="SUPFAM" id="SSF50998">
    <property type="entry name" value="Quinoprotein alcohol dehydrogenase-like"/>
    <property type="match status" value="1"/>
</dbReference>
<feature type="signal peptide" evidence="2">
    <location>
        <begin position="1"/>
        <end position="24"/>
    </location>
</feature>